<dbReference type="Pfam" id="PF13565">
    <property type="entry name" value="HTH_32"/>
    <property type="match status" value="1"/>
</dbReference>
<sequence>MPKIKKTIRLTEEEKEQLIKVVNGQKSEQRLVLRSSIILMLAGGQSEKEVAKELGVDIKTVRKWRDRYTVGGFDALKDLPRSAAPGKFSIVQRCEVIAIACDKPKNYGYHTHNQWNLDILTDAVNKSIKNIEMSRSSVARTLNMNELKPHKFRMWLHSKDPKFKEKVNNIVSLYVNPPKDAVVLCIDEKTGMQATERIVETVMPKPEHTGRYEYEYVRHGTQALIAAFDIKTGKVLAQCNDTRTAEDLLAFMEEVARAYCEEKKIHVIWDNLNIHKDVRPNMPPG</sequence>
<dbReference type="RefSeq" id="WP_110942831.1">
    <property type="nucleotide sequence ID" value="NZ_FQZV01000107.1"/>
</dbReference>
<evidence type="ECO:0000313" key="2">
    <source>
        <dbReference type="EMBL" id="SHK22954.1"/>
    </source>
</evidence>
<name>A0A1M6QRW0_9FIRM</name>
<accession>A0A1M6QRW0</accession>
<dbReference type="NCBIfam" id="NF033545">
    <property type="entry name" value="transpos_IS630"/>
    <property type="match status" value="1"/>
</dbReference>
<reference evidence="3" key="1">
    <citation type="submission" date="2016-11" db="EMBL/GenBank/DDBJ databases">
        <authorList>
            <person name="Varghese N."/>
            <person name="Submissions S."/>
        </authorList>
    </citation>
    <scope>NUCLEOTIDE SEQUENCE [LARGE SCALE GENOMIC DNA]</scope>
    <source>
        <strain evidence="3">DSM 17957</strain>
    </source>
</reference>
<keyword evidence="3" id="KW-1185">Reference proteome</keyword>
<dbReference type="Pfam" id="PF13358">
    <property type="entry name" value="DDE_3"/>
    <property type="match status" value="1"/>
</dbReference>
<gene>
    <name evidence="2" type="ORF">SAMN02745975_03910</name>
</gene>
<evidence type="ECO:0000313" key="3">
    <source>
        <dbReference type="Proteomes" id="UP000184536"/>
    </source>
</evidence>
<dbReference type="EMBL" id="FQZV01000107">
    <property type="protein sequence ID" value="SHK22954.1"/>
    <property type="molecule type" value="Genomic_DNA"/>
</dbReference>
<protein>
    <submittedName>
        <fullName evidence="2">Transposase</fullName>
    </submittedName>
</protein>
<dbReference type="STRING" id="1121919.SAMN02745975_03910"/>
<evidence type="ECO:0000259" key="1">
    <source>
        <dbReference type="Pfam" id="PF13358"/>
    </source>
</evidence>
<dbReference type="AlphaFoldDB" id="A0A1M6QRW0"/>
<dbReference type="InterPro" id="IPR047655">
    <property type="entry name" value="Transpos_IS630-like"/>
</dbReference>
<proteinExistence type="predicted"/>
<organism evidence="2 3">
    <name type="scientific">Geosporobacter subterraneus DSM 17957</name>
    <dbReference type="NCBI Taxonomy" id="1121919"/>
    <lineage>
        <taxon>Bacteria</taxon>
        <taxon>Bacillati</taxon>
        <taxon>Bacillota</taxon>
        <taxon>Clostridia</taxon>
        <taxon>Peptostreptococcales</taxon>
        <taxon>Thermotaleaceae</taxon>
        <taxon>Geosporobacter</taxon>
    </lineage>
</organism>
<dbReference type="InterPro" id="IPR038717">
    <property type="entry name" value="Tc1-like_DDE_dom"/>
</dbReference>
<dbReference type="InterPro" id="IPR009057">
    <property type="entry name" value="Homeodomain-like_sf"/>
</dbReference>
<dbReference type="Proteomes" id="UP000184536">
    <property type="component" value="Unassembled WGS sequence"/>
</dbReference>
<dbReference type="OrthoDB" id="1803385at2"/>
<feature type="domain" description="Tc1-like transposase DDE" evidence="1">
    <location>
        <begin position="183"/>
        <end position="277"/>
    </location>
</feature>
<dbReference type="SUPFAM" id="SSF46689">
    <property type="entry name" value="Homeodomain-like"/>
    <property type="match status" value="1"/>
</dbReference>